<name>A0A6J5P2D7_9CAUD</name>
<protein>
    <submittedName>
        <fullName evidence="1">Uncharacterized protein</fullName>
    </submittedName>
</protein>
<sequence length="59" mass="6875">MTLYSLHAINDWGRVIEREGLSMTRIVPIAKQLMRDGWVVTLYLHGHRPASLTKPEEMR</sequence>
<reference evidence="1" key="1">
    <citation type="submission" date="2020-04" db="EMBL/GenBank/DDBJ databases">
        <authorList>
            <person name="Chiriac C."/>
            <person name="Salcher M."/>
            <person name="Ghai R."/>
            <person name="Kavagutti S V."/>
        </authorList>
    </citation>
    <scope>NUCLEOTIDE SEQUENCE</scope>
</reference>
<accession>A0A6J5P2D7</accession>
<evidence type="ECO:0000313" key="1">
    <source>
        <dbReference type="EMBL" id="CAB4166080.1"/>
    </source>
</evidence>
<organism evidence="1">
    <name type="scientific">uncultured Caudovirales phage</name>
    <dbReference type="NCBI Taxonomy" id="2100421"/>
    <lineage>
        <taxon>Viruses</taxon>
        <taxon>Duplodnaviria</taxon>
        <taxon>Heunggongvirae</taxon>
        <taxon>Uroviricota</taxon>
        <taxon>Caudoviricetes</taxon>
        <taxon>Peduoviridae</taxon>
        <taxon>Maltschvirus</taxon>
        <taxon>Maltschvirus maltsch</taxon>
    </lineage>
</organism>
<dbReference type="EMBL" id="LR796785">
    <property type="protein sequence ID" value="CAB4166080.1"/>
    <property type="molecule type" value="Genomic_DNA"/>
</dbReference>
<gene>
    <name evidence="1" type="ORF">UFOVP840_12</name>
</gene>
<proteinExistence type="predicted"/>